<keyword evidence="6" id="KW-0564">Palmitate</keyword>
<dbReference type="AlphaFoldDB" id="N4WQA2"/>
<evidence type="ECO:0000256" key="7">
    <source>
        <dbReference type="ARBA" id="ARBA00023288"/>
    </source>
</evidence>
<dbReference type="GO" id="GO:0016020">
    <property type="term" value="C:membrane"/>
    <property type="evidence" value="ECO:0007669"/>
    <property type="project" value="UniProtKB-SubCell"/>
</dbReference>
<dbReference type="RefSeq" id="WP_003469154.1">
    <property type="nucleotide sequence ID" value="NZ_APML01000034.1"/>
</dbReference>
<dbReference type="InterPro" id="IPR057336">
    <property type="entry name" value="GerAC_N"/>
</dbReference>
<evidence type="ECO:0000256" key="1">
    <source>
        <dbReference type="ARBA" id="ARBA00004635"/>
    </source>
</evidence>
<evidence type="ECO:0000313" key="11">
    <source>
        <dbReference type="EMBL" id="ENH96630.1"/>
    </source>
</evidence>
<dbReference type="InterPro" id="IPR008844">
    <property type="entry name" value="Spore_GerAC-like"/>
</dbReference>
<dbReference type="Proteomes" id="UP000012283">
    <property type="component" value="Unassembled WGS sequence"/>
</dbReference>
<protein>
    <submittedName>
        <fullName evidence="11">Spore germination protein</fullName>
    </submittedName>
</protein>
<dbReference type="EMBL" id="APML01000034">
    <property type="protein sequence ID" value="ENH96630.1"/>
    <property type="molecule type" value="Genomic_DNA"/>
</dbReference>
<dbReference type="PROSITE" id="PS51257">
    <property type="entry name" value="PROKAR_LIPOPROTEIN"/>
    <property type="match status" value="1"/>
</dbReference>
<dbReference type="STRING" id="1308866.J416_09644"/>
<comment type="caution">
    <text evidence="11">The sequence shown here is derived from an EMBL/GenBank/DDBJ whole genome shotgun (WGS) entry which is preliminary data.</text>
</comment>
<keyword evidence="4 8" id="KW-0732">Signal</keyword>
<evidence type="ECO:0000256" key="2">
    <source>
        <dbReference type="ARBA" id="ARBA00007886"/>
    </source>
</evidence>
<evidence type="ECO:0000256" key="5">
    <source>
        <dbReference type="ARBA" id="ARBA00023136"/>
    </source>
</evidence>
<comment type="subcellular location">
    <subcellularLocation>
        <location evidence="1">Membrane</location>
        <topology evidence="1">Lipid-anchor</topology>
    </subcellularLocation>
</comment>
<evidence type="ECO:0000313" key="12">
    <source>
        <dbReference type="Proteomes" id="UP000012283"/>
    </source>
</evidence>
<organism evidence="11 12">
    <name type="scientific">Gracilibacillus halophilus YIM-C55.5</name>
    <dbReference type="NCBI Taxonomy" id="1308866"/>
    <lineage>
        <taxon>Bacteria</taxon>
        <taxon>Bacillati</taxon>
        <taxon>Bacillota</taxon>
        <taxon>Bacilli</taxon>
        <taxon>Bacillales</taxon>
        <taxon>Bacillaceae</taxon>
        <taxon>Gracilibacillus</taxon>
    </lineage>
</organism>
<keyword evidence="7" id="KW-0449">Lipoprotein</keyword>
<dbReference type="eggNOG" id="ENOG5030KF2">
    <property type="taxonomic scope" value="Bacteria"/>
</dbReference>
<evidence type="ECO:0000256" key="4">
    <source>
        <dbReference type="ARBA" id="ARBA00022729"/>
    </source>
</evidence>
<gene>
    <name evidence="11" type="ORF">J416_09644</name>
</gene>
<evidence type="ECO:0000259" key="10">
    <source>
        <dbReference type="Pfam" id="PF25198"/>
    </source>
</evidence>
<dbReference type="NCBIfam" id="TIGR02887">
    <property type="entry name" value="spore_ger_x_C"/>
    <property type="match status" value="1"/>
</dbReference>
<evidence type="ECO:0000256" key="6">
    <source>
        <dbReference type="ARBA" id="ARBA00023139"/>
    </source>
</evidence>
<dbReference type="PANTHER" id="PTHR35789:SF1">
    <property type="entry name" value="SPORE GERMINATION PROTEIN B3"/>
    <property type="match status" value="1"/>
</dbReference>
<dbReference type="GO" id="GO:0009847">
    <property type="term" value="P:spore germination"/>
    <property type="evidence" value="ECO:0007669"/>
    <property type="project" value="InterPro"/>
</dbReference>
<name>N4WQA2_9BACI</name>
<sequence length="394" mass="43996">MARRLLSCSFLVLTMIFLSGCWDENPIENFGFVIGSALDLGEDHSSETPSVTLTNQFAVPSGFTVPSQGGGGNQQAYKNLSVTGNSVFHMNRDMSKETSLTPIYDHLKLIVVSSELAQQEKMFSSVVDFFLRDHEMRRGIRIVVSESSAKSIFDIVPKYEKTPALYVNSIMKNNTKTIEVIPSVRTAKLHRDLLNKSSFVIPIVKVKGEEIKSEGGAIFNGPNNKMVGKLNAFETKGYNLIKGKINGGVINFQVDDQLMVYEIEDTSSKVKINPENPDQVKIDIKIEISGSVGEMFGHKTLINEDYQKEIKQKIEESIEELIMNVVSKAQQEWKVDIFGFDQKLKSSHSGKWRGMEGDWNAGKQLFTKSVINVSSQVTLEHIGSTDRTKDRGVK</sequence>
<proteinExistence type="inferred from homology"/>
<evidence type="ECO:0000256" key="8">
    <source>
        <dbReference type="SAM" id="SignalP"/>
    </source>
</evidence>
<reference evidence="11 12" key="1">
    <citation type="submission" date="2013-03" db="EMBL/GenBank/DDBJ databases">
        <title>Draft genome sequence of Gracibacillus halophilus YIM-C55.5, a moderately halophilic and thermophilic organism from the Xiaochaidamu salt lake.</title>
        <authorList>
            <person name="Sugumar T."/>
            <person name="Polireddy D.R."/>
            <person name="Antony A."/>
            <person name="Madhava Y.R."/>
            <person name="Sivakumar N."/>
        </authorList>
    </citation>
    <scope>NUCLEOTIDE SEQUENCE [LARGE SCALE GENOMIC DNA]</scope>
    <source>
        <strain evidence="11 12">YIM-C55.5</strain>
    </source>
</reference>
<dbReference type="InterPro" id="IPR038501">
    <property type="entry name" value="Spore_GerAC_C_sf"/>
</dbReference>
<accession>N4WQA2</accession>
<evidence type="ECO:0000259" key="9">
    <source>
        <dbReference type="Pfam" id="PF05504"/>
    </source>
</evidence>
<feature type="chain" id="PRO_5038440621" evidence="8">
    <location>
        <begin position="24"/>
        <end position="394"/>
    </location>
</feature>
<dbReference type="InterPro" id="IPR046953">
    <property type="entry name" value="Spore_GerAC-like_C"/>
</dbReference>
<feature type="domain" description="Spore germination GerAC-like C-terminal" evidence="9">
    <location>
        <begin position="214"/>
        <end position="383"/>
    </location>
</feature>
<dbReference type="PANTHER" id="PTHR35789">
    <property type="entry name" value="SPORE GERMINATION PROTEIN B3"/>
    <property type="match status" value="1"/>
</dbReference>
<feature type="signal peptide" evidence="8">
    <location>
        <begin position="1"/>
        <end position="23"/>
    </location>
</feature>
<dbReference type="PATRIC" id="fig|1308866.3.peg.1955"/>
<dbReference type="Gene3D" id="3.30.300.210">
    <property type="entry name" value="Nutrient germinant receptor protein C, domain 3"/>
    <property type="match status" value="1"/>
</dbReference>
<dbReference type="OrthoDB" id="2569624at2"/>
<keyword evidence="3" id="KW-0309">Germination</keyword>
<evidence type="ECO:0000256" key="3">
    <source>
        <dbReference type="ARBA" id="ARBA00022544"/>
    </source>
</evidence>
<dbReference type="Pfam" id="PF05504">
    <property type="entry name" value="Spore_GerAC"/>
    <property type="match status" value="1"/>
</dbReference>
<keyword evidence="5" id="KW-0472">Membrane</keyword>
<comment type="similarity">
    <text evidence="2">Belongs to the GerABKC lipoprotein family.</text>
</comment>
<feature type="domain" description="Spore germination protein N-terminal" evidence="10">
    <location>
        <begin position="23"/>
        <end position="206"/>
    </location>
</feature>
<dbReference type="Gene3D" id="6.20.190.10">
    <property type="entry name" value="Nutrient germinant receptor protein C, domain 1"/>
    <property type="match status" value="1"/>
</dbReference>
<keyword evidence="12" id="KW-1185">Reference proteome</keyword>
<dbReference type="Pfam" id="PF25198">
    <property type="entry name" value="Spore_GerAC_N"/>
    <property type="match status" value="1"/>
</dbReference>